<sequence length="171" mass="19544">MSVLQASRRRQLTALEQEESRSAFELSTHGNVEMTAKQLRRCLNAMGLATTKEEARAMVYELDYNDTETITLTDFQRIYAFKTAHRTDQDRFNDAIRMLDPSGRGKLDLLGLTRGKEMDLATLHRHIRVYCKDEDTIHDCLEEEDDLSSSVVHCETLAGFLGLEQATNEEI</sequence>
<dbReference type="EMBL" id="SPLM01000042">
    <property type="protein sequence ID" value="TMW63918.1"/>
    <property type="molecule type" value="Genomic_DNA"/>
</dbReference>
<accession>A0A8K1CJ79</accession>
<proteinExistence type="predicted"/>
<dbReference type="OrthoDB" id="122038at2759"/>
<organism evidence="2 3">
    <name type="scientific">Pythium oligandrum</name>
    <name type="common">Mycoparasitic fungus</name>
    <dbReference type="NCBI Taxonomy" id="41045"/>
    <lineage>
        <taxon>Eukaryota</taxon>
        <taxon>Sar</taxon>
        <taxon>Stramenopiles</taxon>
        <taxon>Oomycota</taxon>
        <taxon>Peronosporomycetes</taxon>
        <taxon>Pythiales</taxon>
        <taxon>Pythiaceae</taxon>
        <taxon>Pythium</taxon>
    </lineage>
</organism>
<dbReference type="SUPFAM" id="SSF47473">
    <property type="entry name" value="EF-hand"/>
    <property type="match status" value="1"/>
</dbReference>
<reference evidence="2" key="1">
    <citation type="submission" date="2019-03" db="EMBL/GenBank/DDBJ databases">
        <title>Long read genome sequence of the mycoparasitic Pythium oligandrum ATCC 38472 isolated from sugarbeet rhizosphere.</title>
        <authorList>
            <person name="Gaulin E."/>
        </authorList>
    </citation>
    <scope>NUCLEOTIDE SEQUENCE</scope>
    <source>
        <strain evidence="2">ATCC 38472_TT</strain>
    </source>
</reference>
<dbReference type="InterPro" id="IPR002048">
    <property type="entry name" value="EF_hand_dom"/>
</dbReference>
<comment type="caution">
    <text evidence="2">The sequence shown here is derived from an EMBL/GenBank/DDBJ whole genome shotgun (WGS) entry which is preliminary data.</text>
</comment>
<dbReference type="Pfam" id="PF13833">
    <property type="entry name" value="EF-hand_8"/>
    <property type="match status" value="1"/>
</dbReference>
<dbReference type="Gene3D" id="1.10.238.10">
    <property type="entry name" value="EF-hand"/>
    <property type="match status" value="1"/>
</dbReference>
<dbReference type="AlphaFoldDB" id="A0A8K1CJ79"/>
<feature type="domain" description="EF-hand" evidence="1">
    <location>
        <begin position="34"/>
        <end position="64"/>
    </location>
</feature>
<dbReference type="Proteomes" id="UP000794436">
    <property type="component" value="Unassembled WGS sequence"/>
</dbReference>
<protein>
    <recommendedName>
        <fullName evidence="1">EF-hand domain-containing protein</fullName>
    </recommendedName>
</protein>
<dbReference type="GO" id="GO:0005509">
    <property type="term" value="F:calcium ion binding"/>
    <property type="evidence" value="ECO:0007669"/>
    <property type="project" value="InterPro"/>
</dbReference>
<name>A0A8K1CJ79_PYTOL</name>
<keyword evidence="3" id="KW-1185">Reference proteome</keyword>
<dbReference type="InterPro" id="IPR011992">
    <property type="entry name" value="EF-hand-dom_pair"/>
</dbReference>
<evidence type="ECO:0000313" key="3">
    <source>
        <dbReference type="Proteomes" id="UP000794436"/>
    </source>
</evidence>
<evidence type="ECO:0000259" key="1">
    <source>
        <dbReference type="Pfam" id="PF13833"/>
    </source>
</evidence>
<gene>
    <name evidence="2" type="ORF">Poli38472_014623</name>
</gene>
<evidence type="ECO:0000313" key="2">
    <source>
        <dbReference type="EMBL" id="TMW63918.1"/>
    </source>
</evidence>